<evidence type="ECO:0000256" key="1">
    <source>
        <dbReference type="ARBA" id="ARBA00038420"/>
    </source>
</evidence>
<dbReference type="InterPro" id="IPR036779">
    <property type="entry name" value="LysM_dom_sf"/>
</dbReference>
<comment type="caution">
    <text evidence="4">The sequence shown here is derived from an EMBL/GenBank/DDBJ whole genome shotgun (WGS) entry which is preliminary data.</text>
</comment>
<gene>
    <name evidence="4" type="ORF">H9850_02245</name>
</gene>
<reference evidence="4" key="2">
    <citation type="submission" date="2021-04" db="EMBL/GenBank/DDBJ databases">
        <authorList>
            <person name="Gilroy R."/>
        </authorList>
    </citation>
    <scope>NUCLEOTIDE SEQUENCE</scope>
    <source>
        <strain evidence="4">USASDec5-558</strain>
    </source>
</reference>
<dbReference type="PANTHER" id="PTHR21666">
    <property type="entry name" value="PEPTIDASE-RELATED"/>
    <property type="match status" value="1"/>
</dbReference>
<evidence type="ECO:0000313" key="4">
    <source>
        <dbReference type="EMBL" id="HIX56278.1"/>
    </source>
</evidence>
<protein>
    <submittedName>
        <fullName evidence="4">Peptidoglycan DD-metalloendopeptidase family protein</fullName>
    </submittedName>
</protein>
<reference evidence="4" key="1">
    <citation type="journal article" date="2021" name="PeerJ">
        <title>Extensive microbial diversity within the chicken gut microbiome revealed by metagenomics and culture.</title>
        <authorList>
            <person name="Gilroy R."/>
            <person name="Ravi A."/>
            <person name="Getino M."/>
            <person name="Pursley I."/>
            <person name="Horton D.L."/>
            <person name="Alikhan N.F."/>
            <person name="Baker D."/>
            <person name="Gharbi K."/>
            <person name="Hall N."/>
            <person name="Watson M."/>
            <person name="Adriaenssens E.M."/>
            <person name="Foster-Nyarko E."/>
            <person name="Jarju S."/>
            <person name="Secka A."/>
            <person name="Antonio M."/>
            <person name="Oren A."/>
            <person name="Chaudhuri R.R."/>
            <person name="La Ragione R."/>
            <person name="Hildebrand F."/>
            <person name="Pallen M.J."/>
        </authorList>
    </citation>
    <scope>NUCLEOTIDE SEQUENCE</scope>
    <source>
        <strain evidence="4">USASDec5-558</strain>
    </source>
</reference>
<dbReference type="SMART" id="SM00257">
    <property type="entry name" value="LysM"/>
    <property type="match status" value="2"/>
</dbReference>
<dbReference type="Pfam" id="PF01476">
    <property type="entry name" value="LysM"/>
    <property type="match status" value="2"/>
</dbReference>
<dbReference type="InterPro" id="IPR050570">
    <property type="entry name" value="Cell_wall_metabolism_enzyme"/>
</dbReference>
<dbReference type="Gene3D" id="2.70.70.10">
    <property type="entry name" value="Glucose Permease (Domain IIA)"/>
    <property type="match status" value="1"/>
</dbReference>
<dbReference type="InterPro" id="IPR016047">
    <property type="entry name" value="M23ase_b-sheet_dom"/>
</dbReference>
<dbReference type="CDD" id="cd00118">
    <property type="entry name" value="LysM"/>
    <property type="match status" value="2"/>
</dbReference>
<feature type="region of interest" description="Disordered" evidence="2">
    <location>
        <begin position="335"/>
        <end position="381"/>
    </location>
</feature>
<feature type="domain" description="LysM" evidence="3">
    <location>
        <begin position="284"/>
        <end position="328"/>
    </location>
</feature>
<feature type="domain" description="LysM" evidence="3">
    <location>
        <begin position="232"/>
        <end position="276"/>
    </location>
</feature>
<dbReference type="GO" id="GO:0009279">
    <property type="term" value="C:cell outer membrane"/>
    <property type="evidence" value="ECO:0007669"/>
    <property type="project" value="TreeGrafter"/>
</dbReference>
<dbReference type="GO" id="GO:0004222">
    <property type="term" value="F:metalloendopeptidase activity"/>
    <property type="evidence" value="ECO:0007669"/>
    <property type="project" value="TreeGrafter"/>
</dbReference>
<accession>A0A9D1WCG0</accession>
<name>A0A9D1WCG0_9GAMM</name>
<organism evidence="4 5">
    <name type="scientific">Candidatus Anaerobiospirillum pullistercoris</name>
    <dbReference type="NCBI Taxonomy" id="2838452"/>
    <lineage>
        <taxon>Bacteria</taxon>
        <taxon>Pseudomonadati</taxon>
        <taxon>Pseudomonadota</taxon>
        <taxon>Gammaproteobacteria</taxon>
        <taxon>Aeromonadales</taxon>
        <taxon>Succinivibrionaceae</taxon>
        <taxon>Anaerobiospirillum</taxon>
    </lineage>
</organism>
<dbReference type="AlphaFoldDB" id="A0A9D1WCG0"/>
<evidence type="ECO:0000256" key="2">
    <source>
        <dbReference type="SAM" id="MobiDB-lite"/>
    </source>
</evidence>
<dbReference type="SUPFAM" id="SSF51261">
    <property type="entry name" value="Duplicated hybrid motif"/>
    <property type="match status" value="1"/>
</dbReference>
<dbReference type="InterPro" id="IPR011055">
    <property type="entry name" value="Dup_hybrid_motif"/>
</dbReference>
<evidence type="ECO:0000259" key="3">
    <source>
        <dbReference type="PROSITE" id="PS51782"/>
    </source>
</evidence>
<dbReference type="Gene3D" id="3.10.350.10">
    <property type="entry name" value="LysM domain"/>
    <property type="match status" value="2"/>
</dbReference>
<dbReference type="Pfam" id="PF01551">
    <property type="entry name" value="Peptidase_M23"/>
    <property type="match status" value="1"/>
</dbReference>
<feature type="compositionally biased region" description="Low complexity" evidence="2">
    <location>
        <begin position="350"/>
        <end position="379"/>
    </location>
</feature>
<dbReference type="Proteomes" id="UP000886829">
    <property type="component" value="Unassembled WGS sequence"/>
</dbReference>
<sequence length="517" mass="53575">MVWGKVGSALPIIVVGRVGFPHSIKMRTMLSFTLLSAVVSMLVGCETSNQSYSTSGRVIDATQTSVVRDTGLAGKGTVIDSTSTLGGSSSVGTTLSDSPVYSPVSDIPLSNSSIGNSSTSAVGSDGLLDVGVLSGVGPSPDPMAMPSATVDTSSVAGSGSLIGGVPDEPWMSGTPAPQGSVNTSASTGSVLLAQNNTAGAGSTATSSTRAMAPDSSSATIYQNKISTTAGPDRYKVVKGDTLYSIAFRYGLDYHALANINKIDPPYNLAVGQVLLLNLKAQEAPSYVVQKGDTLYSIARKNGQSVNFLASVNNLEPPYTLKLGQKLLLSRENAVTPATQKENAEVPVAGSTTASTATATKPSTSTATTKPATTKPATSTVAQTPIVQTKTRKVSGVTWSWPTTSGRVIEQFSTSEQGNKGLDISGQRGQAVLAAADGQVVYSGNALRGFGNLIIINHTNEYLSAYAHNDALLVKEGQKVKRGQQIARMGNTDASSVRLHFEIRYRGQSVNPISYLPK</sequence>
<dbReference type="PANTHER" id="PTHR21666:SF263">
    <property type="entry name" value="MUREIN HYDROLASE ACTIVATOR NLPD"/>
    <property type="match status" value="1"/>
</dbReference>
<comment type="similarity">
    <text evidence="1">Belongs to the E.coli NlpD/Haemophilus LppB family.</text>
</comment>
<dbReference type="PROSITE" id="PS51782">
    <property type="entry name" value="LYSM"/>
    <property type="match status" value="2"/>
</dbReference>
<proteinExistence type="inferred from homology"/>
<dbReference type="SUPFAM" id="SSF54106">
    <property type="entry name" value="LysM domain"/>
    <property type="match status" value="1"/>
</dbReference>
<dbReference type="InterPro" id="IPR018392">
    <property type="entry name" value="LysM"/>
</dbReference>
<evidence type="ECO:0000313" key="5">
    <source>
        <dbReference type="Proteomes" id="UP000886829"/>
    </source>
</evidence>
<dbReference type="CDD" id="cd12797">
    <property type="entry name" value="M23_peptidase"/>
    <property type="match status" value="1"/>
</dbReference>
<dbReference type="EMBL" id="DXEV01000042">
    <property type="protein sequence ID" value="HIX56278.1"/>
    <property type="molecule type" value="Genomic_DNA"/>
</dbReference>
<dbReference type="GO" id="GO:0032153">
    <property type="term" value="C:cell division site"/>
    <property type="evidence" value="ECO:0007669"/>
    <property type="project" value="TreeGrafter"/>
</dbReference>